<evidence type="ECO:0000256" key="1">
    <source>
        <dbReference type="SAM" id="Phobius"/>
    </source>
</evidence>
<dbReference type="Proteomes" id="UP000199413">
    <property type="component" value="Unassembled WGS sequence"/>
</dbReference>
<dbReference type="STRING" id="568872.GA0070624_5820"/>
<keyword evidence="1" id="KW-0472">Membrane</keyword>
<protein>
    <submittedName>
        <fullName evidence="2">Uncharacterized protein</fullName>
    </submittedName>
</protein>
<dbReference type="AlphaFoldDB" id="A0A1C6T649"/>
<keyword evidence="3" id="KW-1185">Reference proteome</keyword>
<gene>
    <name evidence="2" type="ORF">GA0070624_5820</name>
</gene>
<accession>A0A1C6T649</accession>
<dbReference type="EMBL" id="FMHV01000002">
    <property type="protein sequence ID" value="SCL37286.1"/>
    <property type="molecule type" value="Genomic_DNA"/>
</dbReference>
<feature type="transmembrane region" description="Helical" evidence="1">
    <location>
        <begin position="578"/>
        <end position="601"/>
    </location>
</feature>
<keyword evidence="1" id="KW-0812">Transmembrane</keyword>
<dbReference type="RefSeq" id="WP_281181025.1">
    <property type="nucleotide sequence ID" value="NZ_FMHV01000002.1"/>
</dbReference>
<evidence type="ECO:0000313" key="3">
    <source>
        <dbReference type="Proteomes" id="UP000199413"/>
    </source>
</evidence>
<organism evidence="2 3">
    <name type="scientific">Micromonospora rhizosphaerae</name>
    <dbReference type="NCBI Taxonomy" id="568872"/>
    <lineage>
        <taxon>Bacteria</taxon>
        <taxon>Bacillati</taxon>
        <taxon>Actinomycetota</taxon>
        <taxon>Actinomycetes</taxon>
        <taxon>Micromonosporales</taxon>
        <taxon>Micromonosporaceae</taxon>
        <taxon>Micromonospora</taxon>
    </lineage>
</organism>
<reference evidence="3" key="1">
    <citation type="submission" date="2016-06" db="EMBL/GenBank/DDBJ databases">
        <authorList>
            <person name="Varghese N."/>
            <person name="Submissions Spin"/>
        </authorList>
    </citation>
    <scope>NUCLEOTIDE SEQUENCE [LARGE SCALE GENOMIC DNA]</scope>
    <source>
        <strain evidence="3">DSM 45431</strain>
    </source>
</reference>
<evidence type="ECO:0000313" key="2">
    <source>
        <dbReference type="EMBL" id="SCL37286.1"/>
    </source>
</evidence>
<name>A0A1C6T649_9ACTN</name>
<proteinExistence type="predicted"/>
<feature type="transmembrane region" description="Helical" evidence="1">
    <location>
        <begin position="533"/>
        <end position="558"/>
    </location>
</feature>
<sequence>MGRLATAYAEVVAAHRQAVARWENARRALAAAGPPAPSDAEMVADLARLGADLARLAADLAAPAAGAAGVTAAPVPVRIGEATTLDGGFPVLLPLAGGTHLAVDADARDPRVGELLRSVVLRLLATAPAGAVRVAGIDTMAFGAAFLPLRPLLDAGVLAPPATTAAEVATLLDEAERHADRDDQELLLLVAASALPPRELARLAALTHAGSAAAVCVLLAGYPPAGPGDASPPLGAATQLRLNERYALVGDPPGQPFSTDGSGLAAPVLLDGGPPPRTVTELARRLGGATRPTDAVCRTDLLAERRWAEPAGPRPVTAFEEYAALARQLSARQCGGEQAAAEAERQRAVHAATDRLGHRLAAQGRRLDRLSRAIGATPPAPVAVPSPPPAAPVVASSATPVAVPSPPPDVPVGASAAAPVPSPLAGAPVVASAVAPVVASAAPVVPGGSIVATAVLPGPRSAEVDPAAELAAARQLADEADRQGQRAEAVARRPALLPSWSPLARAVAVYTGCALAGAVLVLLLAVASEFQAIGLGAVLAGTCTGVPVASFLAGHLVLRRWGRPVIGAGTPPSRFVPLGFVLCALLSPSLYCAYVLLFRLLR</sequence>
<feature type="transmembrane region" description="Helical" evidence="1">
    <location>
        <begin position="507"/>
        <end position="526"/>
    </location>
</feature>
<keyword evidence="1" id="KW-1133">Transmembrane helix</keyword>